<sequence length="373" mass="41384">MKRKTIIQIAVIVLVLVAIAAGIKLFMDKRQFSAYKVIRTIETQSVRNETRYLPFGNYFLRYGNDGISYLNGESFVWNQAIDFRNPLIAIQGNYVAVGEQKSNTIYLFDTTGLVKEIETSYPMTDLEVSAQGVVAALLDDGTSNYIEVTDKEGSQLVMGKTVFEGTGYPLDISISADGTKLAVSYLYLNAGTVQGKVAFYNFSGKGGNAQDSLVGGFNQYTDTIVPKVDFLDNNLAVAFGDNMFSIYKISSSPELVFETEIFKEEIKSVFFGSRYIGIVFLSSDKEMPYEMKIYDTSGKEILTKGFNFNYDEIAFSGGKILMNNSTSCEIYNLSGTKEFAFTFEDEVVCMVGTGKSNGYIVVNPDSLTEIRLK</sequence>
<accession>A0A1M6J8Z1</accession>
<organism evidence="1 2">
    <name type="scientific">Parasporobacterium paucivorans DSM 15970</name>
    <dbReference type="NCBI Taxonomy" id="1122934"/>
    <lineage>
        <taxon>Bacteria</taxon>
        <taxon>Bacillati</taxon>
        <taxon>Bacillota</taxon>
        <taxon>Clostridia</taxon>
        <taxon>Lachnospirales</taxon>
        <taxon>Lachnospiraceae</taxon>
        <taxon>Parasporobacterium</taxon>
    </lineage>
</organism>
<dbReference type="InterPro" id="IPR043765">
    <property type="entry name" value="DUF5711"/>
</dbReference>
<protein>
    <submittedName>
        <fullName evidence="1">Uncharacterized protein</fullName>
    </submittedName>
</protein>
<dbReference type="OrthoDB" id="1779345at2"/>
<dbReference type="InterPro" id="IPR015943">
    <property type="entry name" value="WD40/YVTN_repeat-like_dom_sf"/>
</dbReference>
<dbReference type="RefSeq" id="WP_073994216.1">
    <property type="nucleotide sequence ID" value="NZ_FQYT01000021.1"/>
</dbReference>
<dbReference type="EMBL" id="FQYT01000021">
    <property type="protein sequence ID" value="SHJ43153.1"/>
    <property type="molecule type" value="Genomic_DNA"/>
</dbReference>
<dbReference type="STRING" id="1122934.SAMN02745691_01941"/>
<dbReference type="SUPFAM" id="SSF50978">
    <property type="entry name" value="WD40 repeat-like"/>
    <property type="match status" value="1"/>
</dbReference>
<proteinExistence type="predicted"/>
<evidence type="ECO:0000313" key="1">
    <source>
        <dbReference type="EMBL" id="SHJ43153.1"/>
    </source>
</evidence>
<keyword evidence="2" id="KW-1185">Reference proteome</keyword>
<reference evidence="1 2" key="1">
    <citation type="submission" date="2016-11" db="EMBL/GenBank/DDBJ databases">
        <authorList>
            <person name="Jaros S."/>
            <person name="Januszkiewicz K."/>
            <person name="Wedrychowicz H."/>
        </authorList>
    </citation>
    <scope>NUCLEOTIDE SEQUENCE [LARGE SCALE GENOMIC DNA]</scope>
    <source>
        <strain evidence="1 2">DSM 15970</strain>
    </source>
</reference>
<name>A0A1M6J8Z1_9FIRM</name>
<gene>
    <name evidence="1" type="ORF">SAMN02745691_01941</name>
</gene>
<evidence type="ECO:0000313" key="2">
    <source>
        <dbReference type="Proteomes" id="UP000184342"/>
    </source>
</evidence>
<dbReference type="AlphaFoldDB" id="A0A1M6J8Z1"/>
<dbReference type="InterPro" id="IPR036322">
    <property type="entry name" value="WD40_repeat_dom_sf"/>
</dbReference>
<dbReference type="Gene3D" id="2.130.10.10">
    <property type="entry name" value="YVTN repeat-like/Quinoprotein amine dehydrogenase"/>
    <property type="match status" value="1"/>
</dbReference>
<dbReference type="Proteomes" id="UP000184342">
    <property type="component" value="Unassembled WGS sequence"/>
</dbReference>
<dbReference type="Pfam" id="PF18975">
    <property type="entry name" value="DUF5711"/>
    <property type="match status" value="1"/>
</dbReference>